<protein>
    <submittedName>
        <fullName evidence="1">Uncharacterized protein</fullName>
    </submittedName>
</protein>
<evidence type="ECO:0000313" key="1">
    <source>
        <dbReference type="EMBL" id="MPC85765.1"/>
    </source>
</evidence>
<accession>A0A5B7ITK6</accession>
<dbReference type="Proteomes" id="UP000324222">
    <property type="component" value="Unassembled WGS sequence"/>
</dbReference>
<sequence length="111" mass="12349">MPACLTDKLSRCGLEKTNSRAAKESRKNCDAFTKEALKNNTCACRRAAWWAPVFSEREAGVAQHGPTLPCPTAPLLSPHCTPRHLLFGSVAFHILFKLKISRLLIFHGVYQ</sequence>
<organism evidence="1 2">
    <name type="scientific">Portunus trituberculatus</name>
    <name type="common">Swimming crab</name>
    <name type="synonym">Neptunus trituberculatus</name>
    <dbReference type="NCBI Taxonomy" id="210409"/>
    <lineage>
        <taxon>Eukaryota</taxon>
        <taxon>Metazoa</taxon>
        <taxon>Ecdysozoa</taxon>
        <taxon>Arthropoda</taxon>
        <taxon>Crustacea</taxon>
        <taxon>Multicrustacea</taxon>
        <taxon>Malacostraca</taxon>
        <taxon>Eumalacostraca</taxon>
        <taxon>Eucarida</taxon>
        <taxon>Decapoda</taxon>
        <taxon>Pleocyemata</taxon>
        <taxon>Brachyura</taxon>
        <taxon>Eubrachyura</taxon>
        <taxon>Portunoidea</taxon>
        <taxon>Portunidae</taxon>
        <taxon>Portuninae</taxon>
        <taxon>Portunus</taxon>
    </lineage>
</organism>
<keyword evidence="2" id="KW-1185">Reference proteome</keyword>
<reference evidence="1 2" key="1">
    <citation type="submission" date="2019-05" db="EMBL/GenBank/DDBJ databases">
        <title>Another draft genome of Portunus trituberculatus and its Hox gene families provides insights of decapod evolution.</title>
        <authorList>
            <person name="Jeong J.-H."/>
            <person name="Song I."/>
            <person name="Kim S."/>
            <person name="Choi T."/>
            <person name="Kim D."/>
            <person name="Ryu S."/>
            <person name="Kim W."/>
        </authorList>
    </citation>
    <scope>NUCLEOTIDE SEQUENCE [LARGE SCALE GENOMIC DNA]</scope>
    <source>
        <tissue evidence="1">Muscle</tissue>
    </source>
</reference>
<dbReference type="EMBL" id="VSRR010069485">
    <property type="protein sequence ID" value="MPC85765.1"/>
    <property type="molecule type" value="Genomic_DNA"/>
</dbReference>
<name>A0A5B7ITK6_PORTR</name>
<gene>
    <name evidence="1" type="ORF">E2C01_080557</name>
</gene>
<evidence type="ECO:0000313" key="2">
    <source>
        <dbReference type="Proteomes" id="UP000324222"/>
    </source>
</evidence>
<comment type="caution">
    <text evidence="1">The sequence shown here is derived from an EMBL/GenBank/DDBJ whole genome shotgun (WGS) entry which is preliminary data.</text>
</comment>
<proteinExistence type="predicted"/>
<dbReference type="AlphaFoldDB" id="A0A5B7ITK6"/>